<evidence type="ECO:0000256" key="6">
    <source>
        <dbReference type="SAM" id="MobiDB-lite"/>
    </source>
</evidence>
<evidence type="ECO:0000256" key="7">
    <source>
        <dbReference type="SAM" id="Phobius"/>
    </source>
</evidence>
<feature type="transmembrane region" description="Helical" evidence="7">
    <location>
        <begin position="81"/>
        <end position="102"/>
    </location>
</feature>
<name>A0AAV6GAB9_9TELE</name>
<dbReference type="PANTHER" id="PTHR16059:SF28">
    <property type="entry name" value="ANTXR CELL ADHESION MOLECULE 1B"/>
    <property type="match status" value="1"/>
</dbReference>
<feature type="compositionally biased region" description="Low complexity" evidence="6">
    <location>
        <begin position="55"/>
        <end position="68"/>
    </location>
</feature>
<dbReference type="AlphaFoldDB" id="A0AAV6GAB9"/>
<organism evidence="8 9">
    <name type="scientific">Alosa alosa</name>
    <name type="common">allis shad</name>
    <dbReference type="NCBI Taxonomy" id="278164"/>
    <lineage>
        <taxon>Eukaryota</taxon>
        <taxon>Metazoa</taxon>
        <taxon>Chordata</taxon>
        <taxon>Craniata</taxon>
        <taxon>Vertebrata</taxon>
        <taxon>Euteleostomi</taxon>
        <taxon>Actinopterygii</taxon>
        <taxon>Neopterygii</taxon>
        <taxon>Teleostei</taxon>
        <taxon>Clupei</taxon>
        <taxon>Clupeiformes</taxon>
        <taxon>Clupeoidei</taxon>
        <taxon>Clupeidae</taxon>
        <taxon>Alosa</taxon>
    </lineage>
</organism>
<evidence type="ECO:0000313" key="9">
    <source>
        <dbReference type="Proteomes" id="UP000823561"/>
    </source>
</evidence>
<feature type="region of interest" description="Disordered" evidence="6">
    <location>
        <begin position="21"/>
        <end position="71"/>
    </location>
</feature>
<comment type="caution">
    <text evidence="8">The sequence shown here is derived from an EMBL/GenBank/DDBJ whole genome shotgun (WGS) entry which is preliminary data.</text>
</comment>
<gene>
    <name evidence="8" type="ORF">AALO_G00160460</name>
</gene>
<keyword evidence="3" id="KW-0732">Signal</keyword>
<dbReference type="Proteomes" id="UP000823561">
    <property type="component" value="Chromosome 12"/>
</dbReference>
<keyword evidence="2 7" id="KW-0812">Transmembrane</keyword>
<dbReference type="EMBL" id="JADWDJ010000012">
    <property type="protein sequence ID" value="KAG5271993.1"/>
    <property type="molecule type" value="Genomic_DNA"/>
</dbReference>
<evidence type="ECO:0000256" key="4">
    <source>
        <dbReference type="ARBA" id="ARBA00022989"/>
    </source>
</evidence>
<dbReference type="PANTHER" id="PTHR16059">
    <property type="entry name" value="ANTHRAX TOXIN RECEPTOR"/>
    <property type="match status" value="1"/>
</dbReference>
<protein>
    <submittedName>
        <fullName evidence="8">Uncharacterized protein</fullName>
    </submittedName>
</protein>
<dbReference type="GO" id="GO:0005886">
    <property type="term" value="C:plasma membrane"/>
    <property type="evidence" value="ECO:0007669"/>
    <property type="project" value="TreeGrafter"/>
</dbReference>
<proteinExistence type="predicted"/>
<dbReference type="GO" id="GO:0009986">
    <property type="term" value="C:cell surface"/>
    <property type="evidence" value="ECO:0007669"/>
    <property type="project" value="TreeGrafter"/>
</dbReference>
<evidence type="ECO:0000256" key="5">
    <source>
        <dbReference type="ARBA" id="ARBA00023136"/>
    </source>
</evidence>
<reference evidence="8" key="1">
    <citation type="submission" date="2020-10" db="EMBL/GenBank/DDBJ databases">
        <title>Chromosome-scale genome assembly of the Allis shad, Alosa alosa.</title>
        <authorList>
            <person name="Margot Z."/>
            <person name="Christophe K."/>
            <person name="Cabau C."/>
            <person name="Louis A."/>
            <person name="Berthelot C."/>
            <person name="Parey E."/>
            <person name="Roest Crollius H."/>
            <person name="Montfort J."/>
            <person name="Robinson-Rechavi M."/>
            <person name="Bucao C."/>
            <person name="Bouchez O."/>
            <person name="Gislard M."/>
            <person name="Lluch J."/>
            <person name="Milhes M."/>
            <person name="Lampietro C."/>
            <person name="Lopez Roques C."/>
            <person name="Donnadieu C."/>
            <person name="Braasch I."/>
            <person name="Desvignes T."/>
            <person name="Postlethwait J."/>
            <person name="Bobe J."/>
            <person name="Guiguen Y."/>
        </authorList>
    </citation>
    <scope>NUCLEOTIDE SEQUENCE</scope>
    <source>
        <strain evidence="8">M-15738</strain>
        <tissue evidence="8">Blood</tissue>
    </source>
</reference>
<accession>A0AAV6GAB9</accession>
<keyword evidence="4 7" id="KW-1133">Transmembrane helix</keyword>
<comment type="subcellular location">
    <subcellularLocation>
        <location evidence="1">Membrane</location>
        <topology evidence="1">Single-pass membrane protein</topology>
    </subcellularLocation>
</comment>
<evidence type="ECO:0000256" key="2">
    <source>
        <dbReference type="ARBA" id="ARBA00022692"/>
    </source>
</evidence>
<keyword evidence="5 7" id="KW-0472">Membrane</keyword>
<sequence length="207" mass="22103">MNNGLSFISSSVTIRAEACVSIAPPPSAPPPPPPPPPPPSSPPPPAPPSAPPSTPALSTASPTSLAPLHPLHPHRDSDGTFLVIALLILLLLLAMALLWWFWPLCCTVIIHEAPPPVMEDSSDDEDGAYPKKNWPTVDASYYGGRGVGGIKRMEVRWGDKGSTEEGAVELAKNEAARVLQYFTCTLNSGCHSHRLAKIMVLINPRIM</sequence>
<keyword evidence="9" id="KW-1185">Reference proteome</keyword>
<dbReference type="GO" id="GO:0004888">
    <property type="term" value="F:transmembrane signaling receptor activity"/>
    <property type="evidence" value="ECO:0007669"/>
    <property type="project" value="TreeGrafter"/>
</dbReference>
<feature type="compositionally biased region" description="Pro residues" evidence="6">
    <location>
        <begin position="23"/>
        <end position="54"/>
    </location>
</feature>
<evidence type="ECO:0000313" key="8">
    <source>
        <dbReference type="EMBL" id="KAG5271993.1"/>
    </source>
</evidence>
<evidence type="ECO:0000256" key="1">
    <source>
        <dbReference type="ARBA" id="ARBA00004167"/>
    </source>
</evidence>
<evidence type="ECO:0000256" key="3">
    <source>
        <dbReference type="ARBA" id="ARBA00022729"/>
    </source>
</evidence>